<dbReference type="AlphaFoldDB" id="A0A915D7Y7"/>
<keyword evidence="2" id="KW-0328">Glycosyltransferase</keyword>
<name>A0A915D7Y7_9BILA</name>
<organism evidence="6 7">
    <name type="scientific">Ditylenchus dipsaci</name>
    <dbReference type="NCBI Taxonomy" id="166011"/>
    <lineage>
        <taxon>Eukaryota</taxon>
        <taxon>Metazoa</taxon>
        <taxon>Ecdysozoa</taxon>
        <taxon>Nematoda</taxon>
        <taxon>Chromadorea</taxon>
        <taxon>Rhabditida</taxon>
        <taxon>Tylenchina</taxon>
        <taxon>Tylenchomorpha</taxon>
        <taxon>Sphaerularioidea</taxon>
        <taxon>Anguinidae</taxon>
        <taxon>Anguininae</taxon>
        <taxon>Ditylenchus</taxon>
    </lineage>
</organism>
<keyword evidence="3" id="KW-0808">Transferase</keyword>
<comment type="subcellular location">
    <subcellularLocation>
        <location evidence="1">Membrane</location>
        <topology evidence="1">Single-pass type II membrane protein</topology>
    </subcellularLocation>
</comment>
<reference evidence="7" key="1">
    <citation type="submission" date="2022-11" db="UniProtKB">
        <authorList>
            <consortium name="WormBaseParasite"/>
        </authorList>
    </citation>
    <scope>IDENTIFICATION</scope>
</reference>
<evidence type="ECO:0000256" key="4">
    <source>
        <dbReference type="ARBA" id="ARBA00023136"/>
    </source>
</evidence>
<dbReference type="InterPro" id="IPR003406">
    <property type="entry name" value="Glyco_trans_14"/>
</dbReference>
<dbReference type="WBParaSite" id="jg16965">
    <property type="protein sequence ID" value="jg16965"/>
    <property type="gene ID" value="jg16965"/>
</dbReference>
<keyword evidence="6" id="KW-1185">Reference proteome</keyword>
<evidence type="ECO:0000256" key="3">
    <source>
        <dbReference type="ARBA" id="ARBA00022679"/>
    </source>
</evidence>
<dbReference type="PANTHER" id="PTHR46671">
    <property type="entry name" value="PROTEIN CBG11221"/>
    <property type="match status" value="1"/>
</dbReference>
<proteinExistence type="predicted"/>
<dbReference type="PANTHER" id="PTHR46671:SF7">
    <property type="entry name" value="CORE-2_I-BRANCHING ENZYME"/>
    <property type="match status" value="1"/>
</dbReference>
<evidence type="ECO:0000256" key="1">
    <source>
        <dbReference type="ARBA" id="ARBA00004606"/>
    </source>
</evidence>
<evidence type="ECO:0000313" key="7">
    <source>
        <dbReference type="WBParaSite" id="jg16965"/>
    </source>
</evidence>
<dbReference type="Pfam" id="PF02485">
    <property type="entry name" value="Branch"/>
    <property type="match status" value="1"/>
</dbReference>
<accession>A0A915D7Y7</accession>
<evidence type="ECO:0000256" key="2">
    <source>
        <dbReference type="ARBA" id="ARBA00022676"/>
    </source>
</evidence>
<keyword evidence="5" id="KW-0325">Glycoprotein</keyword>
<protein>
    <submittedName>
        <fullName evidence="7">Uncharacterized protein</fullName>
    </submittedName>
</protein>
<evidence type="ECO:0000256" key="5">
    <source>
        <dbReference type="ARBA" id="ARBA00023180"/>
    </source>
</evidence>
<evidence type="ECO:0000313" key="6">
    <source>
        <dbReference type="Proteomes" id="UP000887574"/>
    </source>
</evidence>
<dbReference type="GO" id="GO:0016020">
    <property type="term" value="C:membrane"/>
    <property type="evidence" value="ECO:0007669"/>
    <property type="project" value="UniProtKB-SubCell"/>
</dbReference>
<dbReference type="GO" id="GO:0016757">
    <property type="term" value="F:glycosyltransferase activity"/>
    <property type="evidence" value="ECO:0007669"/>
    <property type="project" value="UniProtKB-KW"/>
</dbReference>
<sequence length="633" mass="73620">MKFFQLASDSPFAKHLLFELELAAFPPIDLALPDAVFAATAFDLTLAGQGDWEQGKVDEFADFHKDVISKFYGIVDPVEKEISPETVSKVQKAVEEVFPFYVRQVETSDSGFRSRPSHGRTFLWLIYLKHSHELFQPSGPDIPNCKNTFKKCRACHNLRSGIMARIFKLLIFATLLSSCLAKKDPSEYEDETTDLEEQNSKLRKPFTYFKTEHPTFKQWPMMSDVDCGRVVGGDKQYIKLKAQKRIKYVDDLQLATDCASIKERNYFATEPNSVEEKDFPIAFSKAVFKDYLFIESELAAGYTPQNWYCFSLDSKSDKSFQKRIERVLSMDSLGHNQTTAHYECMRQLALPERQWKYLMTVQNSDVQLKTNQELVQIFKWMGGANDIEICKLPLGRVKLNLDWTFDGLDLFPNETRSLDAQGRPLRLRFAKGYLESSLSREFVDFMVYKINVQKMLVKLDKGKEYVDEIFLQTIAATDELEAPGGFTHGCIDRRVHAPYLTVINFRFNIWFANNTRCYSKRSRHALCVFGMEDLAPNFLKSYSLLANKMSPKFDFGAIRCWHEEMHNRTYFRRGMEHLQPHIYQQLPQVRFHMEKTRLGKVDINQFDCRYPYADEFAFLDVKLFHPTPMEPNE</sequence>
<keyword evidence="4" id="KW-0472">Membrane</keyword>
<dbReference type="Proteomes" id="UP000887574">
    <property type="component" value="Unplaced"/>
</dbReference>